<dbReference type="PROSITE" id="PS50005">
    <property type="entry name" value="TPR"/>
    <property type="match status" value="1"/>
</dbReference>
<feature type="region of interest" description="Disordered" evidence="4">
    <location>
        <begin position="45"/>
        <end position="65"/>
    </location>
</feature>
<dbReference type="PROSITE" id="PS50293">
    <property type="entry name" value="TPR_REGION"/>
    <property type="match status" value="1"/>
</dbReference>
<feature type="region of interest" description="Disordered" evidence="4">
    <location>
        <begin position="263"/>
        <end position="323"/>
    </location>
</feature>
<keyword evidence="2 3" id="KW-0802">TPR repeat</keyword>
<evidence type="ECO:0000313" key="7">
    <source>
        <dbReference type="Proteomes" id="UP001525961"/>
    </source>
</evidence>
<evidence type="ECO:0000256" key="2">
    <source>
        <dbReference type="ARBA" id="ARBA00022803"/>
    </source>
</evidence>
<dbReference type="EMBL" id="JAMXFA010000015">
    <property type="protein sequence ID" value="MCT7978691.1"/>
    <property type="molecule type" value="Genomic_DNA"/>
</dbReference>
<dbReference type="Pfam" id="PF07719">
    <property type="entry name" value="TPR_2"/>
    <property type="match status" value="1"/>
</dbReference>
<feature type="compositionally biased region" description="Low complexity" evidence="4">
    <location>
        <begin position="263"/>
        <end position="290"/>
    </location>
</feature>
<accession>A0ABT2N892</accession>
<keyword evidence="7" id="KW-1185">Reference proteome</keyword>
<dbReference type="InterPro" id="IPR051685">
    <property type="entry name" value="Ycf3/AcsC/BcsC/TPR_MFPF"/>
</dbReference>
<dbReference type="Pfam" id="PF14559">
    <property type="entry name" value="TPR_19"/>
    <property type="match status" value="1"/>
</dbReference>
<dbReference type="InterPro" id="IPR019734">
    <property type="entry name" value="TPR_rpt"/>
</dbReference>
<evidence type="ECO:0000256" key="3">
    <source>
        <dbReference type="PROSITE-ProRule" id="PRU00339"/>
    </source>
</evidence>
<dbReference type="InterPro" id="IPR013105">
    <property type="entry name" value="TPR_2"/>
</dbReference>
<dbReference type="InterPro" id="IPR011990">
    <property type="entry name" value="TPR-like_helical_dom_sf"/>
</dbReference>
<proteinExistence type="predicted"/>
<dbReference type="SMART" id="SM00028">
    <property type="entry name" value="TPR"/>
    <property type="match status" value="4"/>
</dbReference>
<dbReference type="PANTHER" id="PTHR44943:SF8">
    <property type="entry name" value="TPR REPEAT-CONTAINING PROTEIN MJ0263"/>
    <property type="match status" value="1"/>
</dbReference>
<evidence type="ECO:0000256" key="5">
    <source>
        <dbReference type="SAM" id="Phobius"/>
    </source>
</evidence>
<dbReference type="RefSeq" id="WP_261235712.1">
    <property type="nucleotide sequence ID" value="NZ_JAMXFA010000015.1"/>
</dbReference>
<evidence type="ECO:0000256" key="4">
    <source>
        <dbReference type="SAM" id="MobiDB-lite"/>
    </source>
</evidence>
<feature type="repeat" description="TPR" evidence="3">
    <location>
        <begin position="196"/>
        <end position="229"/>
    </location>
</feature>
<feature type="compositionally biased region" description="Low complexity" evidence="4">
    <location>
        <begin position="45"/>
        <end position="61"/>
    </location>
</feature>
<gene>
    <name evidence="6" type="ORF">NG792_13335</name>
</gene>
<evidence type="ECO:0000256" key="1">
    <source>
        <dbReference type="ARBA" id="ARBA00022737"/>
    </source>
</evidence>
<sequence length="323" mass="34638">MSQKLGRWKLYVLILGLVAFVGIGLAPIITPIVNGVMNATQANSSNTVATPTTTTNSTTNSQQGDLEAQARGYELVVQREPNNETALRGLLETRLKLQDIPGAIAALEKLVAINPQRTDYAVLLAQGKQQIGDRDGASTVYRTILETQPGNINALQGYVNLLLMENRPEAAIGLLEDTLKTAPQANQIQPGSIDVVSVQVILGQVYADQQRYDEAIAVYDEAMKAEPEDFRPIYAKAIVWQNQGKMAEAKPLFETAAKLAPPQYRDQIQQQAQQVAPAVPATPQPEAAPESPAPAPEVDSTPAPEADSTPAPEADSTPAPEAE</sequence>
<dbReference type="Proteomes" id="UP001525961">
    <property type="component" value="Unassembled WGS sequence"/>
</dbReference>
<keyword evidence="1" id="KW-0677">Repeat</keyword>
<dbReference type="SUPFAM" id="SSF48452">
    <property type="entry name" value="TPR-like"/>
    <property type="match status" value="1"/>
</dbReference>
<keyword evidence="5" id="KW-0472">Membrane</keyword>
<evidence type="ECO:0000313" key="6">
    <source>
        <dbReference type="EMBL" id="MCT7978691.1"/>
    </source>
</evidence>
<protein>
    <submittedName>
        <fullName evidence="6">Tetratricopeptide repeat protein</fullName>
    </submittedName>
</protein>
<keyword evidence="5" id="KW-1133">Transmembrane helix</keyword>
<comment type="caution">
    <text evidence="6">The sequence shown here is derived from an EMBL/GenBank/DDBJ whole genome shotgun (WGS) entry which is preliminary data.</text>
</comment>
<dbReference type="PANTHER" id="PTHR44943">
    <property type="entry name" value="CELLULOSE SYNTHASE OPERON PROTEIN C"/>
    <property type="match status" value="1"/>
</dbReference>
<keyword evidence="5" id="KW-0812">Transmembrane</keyword>
<organism evidence="6 7">
    <name type="scientific">Laspinema olomoucense D3b</name>
    <dbReference type="NCBI Taxonomy" id="2953688"/>
    <lineage>
        <taxon>Bacteria</taxon>
        <taxon>Bacillati</taxon>
        <taxon>Cyanobacteriota</taxon>
        <taxon>Cyanophyceae</taxon>
        <taxon>Oscillatoriophycideae</taxon>
        <taxon>Oscillatoriales</taxon>
        <taxon>Laspinemataceae</taxon>
        <taxon>Laspinema</taxon>
        <taxon>Laspinema olomoucense</taxon>
    </lineage>
</organism>
<dbReference type="Gene3D" id="1.25.40.10">
    <property type="entry name" value="Tetratricopeptide repeat domain"/>
    <property type="match status" value="1"/>
</dbReference>
<name>A0ABT2N892_9CYAN</name>
<reference evidence="6 7" key="1">
    <citation type="journal article" date="2022" name="Front. Microbiol.">
        <title>High genomic differentiation and limited gene flow indicate recent cryptic speciation within the genus Laspinema (cyanobacteria).</title>
        <authorList>
            <person name="Stanojkovic A."/>
            <person name="Skoupy S."/>
            <person name="Skaloud P."/>
            <person name="Dvorak P."/>
        </authorList>
    </citation>
    <scope>NUCLEOTIDE SEQUENCE [LARGE SCALE GENOMIC DNA]</scope>
    <source>
        <strain evidence="6 7">D3b</strain>
    </source>
</reference>
<feature type="transmembrane region" description="Helical" evidence="5">
    <location>
        <begin position="12"/>
        <end position="33"/>
    </location>
</feature>